<dbReference type="CDD" id="cd02869">
    <property type="entry name" value="PseudoU_synth_RluA_like"/>
    <property type="match status" value="1"/>
</dbReference>
<dbReference type="PANTHER" id="PTHR21600">
    <property type="entry name" value="MITOCHONDRIAL RNA PSEUDOURIDINE SYNTHASE"/>
    <property type="match status" value="1"/>
</dbReference>
<dbReference type="Gramene" id="MELO3C004192.2.1">
    <property type="protein sequence ID" value="MELO3C004192.2.1"/>
    <property type="gene ID" value="MELO3C004192.2"/>
</dbReference>
<dbReference type="InterPro" id="IPR050188">
    <property type="entry name" value="RluA_PseudoU_synthase"/>
</dbReference>
<dbReference type="EnsemblPlants" id="MELO3C004192.2.1">
    <property type="protein sequence ID" value="MELO3C004192.2.1"/>
    <property type="gene ID" value="MELO3C004192.2"/>
</dbReference>
<proteinExistence type="predicted"/>
<name>A0A9I9CIU1_CUCME</name>
<protein>
    <recommendedName>
        <fullName evidence="2">Pseudouridine synthase RsuA/RluA-like domain-containing protein</fullName>
    </recommendedName>
</protein>
<accession>A0A9I9CIU1</accession>
<reference evidence="3" key="1">
    <citation type="submission" date="2023-03" db="UniProtKB">
        <authorList>
            <consortium name="EnsemblPlants"/>
        </authorList>
    </citation>
    <scope>IDENTIFICATION</scope>
</reference>
<dbReference type="GO" id="GO:0000455">
    <property type="term" value="P:enzyme-directed rRNA pseudouridine synthesis"/>
    <property type="evidence" value="ECO:0007669"/>
    <property type="project" value="TreeGrafter"/>
</dbReference>
<evidence type="ECO:0000256" key="1">
    <source>
        <dbReference type="ARBA" id="ARBA00000073"/>
    </source>
</evidence>
<feature type="domain" description="Pseudouridine synthase RsuA/RluA-like" evidence="2">
    <location>
        <begin position="102"/>
        <end position="342"/>
    </location>
</feature>
<dbReference type="InterPro" id="IPR006145">
    <property type="entry name" value="PsdUridine_synth_RsuA/RluA"/>
</dbReference>
<dbReference type="Pfam" id="PF00849">
    <property type="entry name" value="PseudoU_synth_2"/>
    <property type="match status" value="1"/>
</dbReference>
<dbReference type="GO" id="GO:0003723">
    <property type="term" value="F:RNA binding"/>
    <property type="evidence" value="ECO:0007669"/>
    <property type="project" value="InterPro"/>
</dbReference>
<sequence length="417" mass="46859">MALFISLHPNFSIFPKTFAKFPFTKPFCFHRFKSVSNSMTDSSEPVTGNCPSTGENYPVPLSPPLPAISKNLELARAMAASSKSSLFALSANDVIYEDEWLIAVNKPQGIYCENVLAAVPRLLCDSANADEFNFLLHFGFSNRMVLFCIVGVSSYRERRLFSGLPVFLKENNTFTEEARARIKTNLPELHLANRLDRDTSGVMVITKSHKVASKLVKAFTDHTVSKSYIAFCVGTSPKWKKIHVKSGHGRSKFGVWRVYAAADVGRSLPGGSIVRDMETYFEVLSVNGKNTMEELQKFRKEEEETIVVHTKSLVDIDSQKDEVLIRARPRSGRTHQIRLHCQYLGIPIRGDVKYEGVTEWNGKTYDSHELHAESLYFVHPITGIPLKLQAPLPSWASQALQPQQQEVNSPQSFKTMP</sequence>
<dbReference type="PANTHER" id="PTHR21600:SF47">
    <property type="entry name" value="RNA PSEUDOURIDINE SYNTHASE 1"/>
    <property type="match status" value="1"/>
</dbReference>
<dbReference type="Gene3D" id="3.30.2350.10">
    <property type="entry name" value="Pseudouridine synthase"/>
    <property type="match status" value="1"/>
</dbReference>
<dbReference type="PROSITE" id="PS01129">
    <property type="entry name" value="PSI_RLU"/>
    <property type="match status" value="1"/>
</dbReference>
<dbReference type="GO" id="GO:0009982">
    <property type="term" value="F:pseudouridine synthase activity"/>
    <property type="evidence" value="ECO:0007669"/>
    <property type="project" value="InterPro"/>
</dbReference>
<dbReference type="SUPFAM" id="SSF55120">
    <property type="entry name" value="Pseudouridine synthase"/>
    <property type="match status" value="1"/>
</dbReference>
<dbReference type="AlphaFoldDB" id="A0A9I9CIU1"/>
<dbReference type="InterPro" id="IPR006224">
    <property type="entry name" value="PsdUridine_synth_RluA-like_CS"/>
</dbReference>
<evidence type="ECO:0000259" key="2">
    <source>
        <dbReference type="Pfam" id="PF00849"/>
    </source>
</evidence>
<evidence type="ECO:0000313" key="3">
    <source>
        <dbReference type="EnsemblPlants" id="MELO3C004192.2.1"/>
    </source>
</evidence>
<dbReference type="InterPro" id="IPR020103">
    <property type="entry name" value="PsdUridine_synth_cat_dom_sf"/>
</dbReference>
<comment type="catalytic activity">
    <reaction evidence="1">
        <text>a uridine in RNA = a pseudouridine in RNA</text>
        <dbReference type="Rhea" id="RHEA:48348"/>
        <dbReference type="Rhea" id="RHEA-COMP:12068"/>
        <dbReference type="Rhea" id="RHEA-COMP:12069"/>
        <dbReference type="ChEBI" id="CHEBI:65314"/>
        <dbReference type="ChEBI" id="CHEBI:65315"/>
    </reaction>
</comment>
<organism evidence="3">
    <name type="scientific">Cucumis melo</name>
    <name type="common">Muskmelon</name>
    <dbReference type="NCBI Taxonomy" id="3656"/>
    <lineage>
        <taxon>Eukaryota</taxon>
        <taxon>Viridiplantae</taxon>
        <taxon>Streptophyta</taxon>
        <taxon>Embryophyta</taxon>
        <taxon>Tracheophyta</taxon>
        <taxon>Spermatophyta</taxon>
        <taxon>Magnoliopsida</taxon>
        <taxon>eudicotyledons</taxon>
        <taxon>Gunneridae</taxon>
        <taxon>Pentapetalae</taxon>
        <taxon>rosids</taxon>
        <taxon>fabids</taxon>
        <taxon>Cucurbitales</taxon>
        <taxon>Cucurbitaceae</taxon>
        <taxon>Benincaseae</taxon>
        <taxon>Cucumis</taxon>
    </lineage>
</organism>